<accession>Q0SLD8</accession>
<dbReference type="RefSeq" id="WP_011703978.1">
    <property type="nucleotide sequence ID" value="NC_008567.1"/>
</dbReference>
<dbReference type="Proteomes" id="UP000005216">
    <property type="component" value="Plasmid lp32-10"/>
</dbReference>
<dbReference type="EMBL" id="CP002948">
    <property type="protein sequence ID" value="AEL70574.1"/>
    <property type="molecule type" value="Genomic_DNA"/>
</dbReference>
<keyword evidence="1" id="KW-0175">Coiled coil</keyword>
<sequence>MYEAETFLEKTEKITSDLETTKSKLDKIKSVIEGDRSYLNTAIKSKYNTNNNTLLLHNLNQEINKVNSSHASAKSHYNDAIGALARSTKDDFENAKRKAEGALEEAIKDIPSLGYNYLYYSWVAGAQKAIKNAKSLFENAKNKQKELNDKMNKANVELITLEQAYKVLQTKKS</sequence>
<feature type="coiled-coil region" evidence="1">
    <location>
        <begin position="85"/>
        <end position="171"/>
    </location>
</feature>
<evidence type="ECO:0000313" key="2">
    <source>
        <dbReference type="EMBL" id="AEL70574.1"/>
    </source>
</evidence>
<dbReference type="KEGG" id="bafz:BafPKo_Q0046"/>
<evidence type="ECO:0000256" key="1">
    <source>
        <dbReference type="SAM" id="Coils"/>
    </source>
</evidence>
<name>Q0SLD8_BORAP</name>
<protein>
    <submittedName>
        <fullName evidence="2">Immunogenic protein P37</fullName>
    </submittedName>
</protein>
<gene>
    <name evidence="2" type="ordered locus">BafPKo_Q0046</name>
</gene>
<keyword evidence="2" id="KW-0614">Plasmid</keyword>
<keyword evidence="3" id="KW-1185">Reference proteome</keyword>
<dbReference type="PATRIC" id="fig|390236.22.peg.1360"/>
<dbReference type="HOGENOM" id="CLU_080352_1_0_12"/>
<geneLocation type="plasmid" evidence="2 3">
    <name>lp32-10</name>
</geneLocation>
<dbReference type="AlphaFoldDB" id="Q0SLD8"/>
<evidence type="ECO:0000313" key="3">
    <source>
        <dbReference type="Proteomes" id="UP000005216"/>
    </source>
</evidence>
<organism evidence="2 3">
    <name type="scientific">Borreliella afzelii (strain PKo)</name>
    <name type="common">Borrelia afzelii</name>
    <dbReference type="NCBI Taxonomy" id="390236"/>
    <lineage>
        <taxon>Bacteria</taxon>
        <taxon>Pseudomonadati</taxon>
        <taxon>Spirochaetota</taxon>
        <taxon>Spirochaetia</taxon>
        <taxon>Spirochaetales</taxon>
        <taxon>Borreliaceae</taxon>
        <taxon>Borreliella</taxon>
    </lineage>
</organism>
<proteinExistence type="predicted"/>
<dbReference type="OrthoDB" id="9897849at2"/>
<dbReference type="KEGG" id="baf:BAPKO_3548"/>
<reference evidence="2 3" key="1">
    <citation type="journal article" date="2011" name="J. Bacteriol.">
        <title>Whole-genome sequences of two Borrelia afzelii and two Borrelia garinii Lyme disease agent isolates.</title>
        <authorList>
            <person name="Casjens S.R."/>
            <person name="Mongodin E.F."/>
            <person name="Qiu W.-G."/>
            <person name="Dunn J.J."/>
            <person name="Luft B.J."/>
            <person name="Fraser-Liggett C.M."/>
            <person name="Schutzer S.E."/>
        </authorList>
    </citation>
    <scope>NUCLEOTIDE SEQUENCE [LARGE SCALE GENOMIC DNA]</scope>
    <source>
        <strain evidence="2 3">PKo</strain>
    </source>
</reference>